<organism evidence="1">
    <name type="scientific">Bodo saltans virus</name>
    <dbReference type="NCBI Taxonomy" id="2024608"/>
    <lineage>
        <taxon>Viruses</taxon>
        <taxon>Varidnaviria</taxon>
        <taxon>Bamfordvirae</taxon>
        <taxon>Nucleocytoviricota</taxon>
        <taxon>Megaviricetes</taxon>
        <taxon>Imitervirales</taxon>
        <taxon>Mimiviridae</taxon>
        <taxon>Klosneuvirinae</taxon>
        <taxon>Theiavirus</taxon>
        <taxon>Theiavirus salishense</taxon>
    </lineage>
</organism>
<sequence length="48" mass="5408">MQTKILPALSRQRCAFIDFPQCSKVVATTIGSLVSPYICTFSQLKFRI</sequence>
<name>A0A2H4UVA9_9VIRU</name>
<evidence type="ECO:0000313" key="2">
    <source>
        <dbReference type="Proteomes" id="UP000240325"/>
    </source>
</evidence>
<gene>
    <name evidence="1" type="ORF">BMW23_0719</name>
</gene>
<proteinExistence type="predicted"/>
<accession>A0A2H4UVA9</accession>
<dbReference type="EMBL" id="MF782455">
    <property type="protein sequence ID" value="ATZ80765.1"/>
    <property type="molecule type" value="Genomic_DNA"/>
</dbReference>
<evidence type="ECO:0000313" key="1">
    <source>
        <dbReference type="EMBL" id="ATZ80765.1"/>
    </source>
</evidence>
<dbReference type="Proteomes" id="UP000240325">
    <property type="component" value="Segment"/>
</dbReference>
<reference evidence="1" key="1">
    <citation type="journal article" date="2017" name="Elife">
        <title>The kinetoplastid-infecting Bodo saltans virus (BsV), a window into the most abundant giant viruses in the sea.</title>
        <authorList>
            <person name="Deeg C.M."/>
            <person name="Chow C.-E.T."/>
            <person name="Suttle C.A."/>
        </authorList>
    </citation>
    <scope>NUCLEOTIDE SEQUENCE</scope>
    <source>
        <strain evidence="1">NG1</strain>
    </source>
</reference>
<keyword evidence="2" id="KW-1185">Reference proteome</keyword>
<protein>
    <submittedName>
        <fullName evidence="1">Uncharacterized protein</fullName>
    </submittedName>
</protein>